<reference evidence="3" key="1">
    <citation type="submission" date="2017-02" db="EMBL/GenBank/DDBJ databases">
        <authorList>
            <person name="Varghese N."/>
            <person name="Submissions S."/>
        </authorList>
    </citation>
    <scope>NUCLEOTIDE SEQUENCE [LARGE SCALE GENOMIC DNA]</scope>
    <source>
        <strain evidence="3">ATCC 700200</strain>
    </source>
</reference>
<organism evidence="2 3">
    <name type="scientific">Prosthecobacter debontii</name>
    <dbReference type="NCBI Taxonomy" id="48467"/>
    <lineage>
        <taxon>Bacteria</taxon>
        <taxon>Pseudomonadati</taxon>
        <taxon>Verrucomicrobiota</taxon>
        <taxon>Verrucomicrobiia</taxon>
        <taxon>Verrucomicrobiales</taxon>
        <taxon>Verrucomicrobiaceae</taxon>
        <taxon>Prosthecobacter</taxon>
    </lineage>
</organism>
<dbReference type="STRING" id="48467.SAMN02745166_05133"/>
<feature type="compositionally biased region" description="Polar residues" evidence="1">
    <location>
        <begin position="579"/>
        <end position="591"/>
    </location>
</feature>
<evidence type="ECO:0000313" key="3">
    <source>
        <dbReference type="Proteomes" id="UP000190774"/>
    </source>
</evidence>
<keyword evidence="3" id="KW-1185">Reference proteome</keyword>
<sequence>MAGARSLDPNDALGPNGAAGDFDGDGQGNQVEFFNNTPGNVSNADSGMRPPTDPNTPNPEDFQLSLDFADIGVNYIEHWNFTEETFEPYSASLYQNGGGYLDELFGDEVPTLSALKRMAKFSNQSLLSYPLDSAYPYLDDQSASVQVSAETGEPSSRSYGWRKGRMRLKSNVNLPQGYKLTCHRVRTTATVPLEPQRVVIGTSVFEIPKNGKLSAEIPADERLMPPELAWGGQRYVSTRMVPIDLKIWNGQDAATEVADKTGVGAFTVANLNDTDGDGTIDKDDNDVPGEKDLMKLYVGGYAGLTGKVKLTVKSGSVKFWEDKEKKNKPIALDGNGAVLFDIPAGGMNKTIWVEATAASGAVRDIEIWEGYQPAQGALQDGTDKVKATAIWVDPGANPIITAGNAVPGNLDDATAKGTFQNAHDSKFGIFNASPGKAQFSYSIGFEFKVKPTGVGSEPGIKFDVSRQRETAYWGKDNQGWLAGQAGAFPTNPDEPNDDNHSADEDNTPTNDHIYSLDNPAIPFLPAPWERIVKRGNFREFVRVRFDGQAFQNQNGTVEGSRCANFQNWRMRGDISNSNGAWNLSPGGSNELQGGHVPLGNHP</sequence>
<evidence type="ECO:0000256" key="1">
    <source>
        <dbReference type="SAM" id="MobiDB-lite"/>
    </source>
</evidence>
<gene>
    <name evidence="2" type="ORF">SAMN02745166_05133</name>
</gene>
<feature type="region of interest" description="Disordered" evidence="1">
    <location>
        <begin position="482"/>
        <end position="512"/>
    </location>
</feature>
<proteinExistence type="predicted"/>
<name>A0A1T4Z644_9BACT</name>
<feature type="region of interest" description="Disordered" evidence="1">
    <location>
        <begin position="1"/>
        <end position="59"/>
    </location>
</feature>
<protein>
    <submittedName>
        <fullName evidence="2">Uncharacterized protein</fullName>
    </submittedName>
</protein>
<dbReference type="Proteomes" id="UP000190774">
    <property type="component" value="Unassembled WGS sequence"/>
</dbReference>
<feature type="region of interest" description="Disordered" evidence="1">
    <location>
        <begin position="579"/>
        <end position="602"/>
    </location>
</feature>
<feature type="compositionally biased region" description="Polar residues" evidence="1">
    <location>
        <begin position="32"/>
        <end position="45"/>
    </location>
</feature>
<dbReference type="RefSeq" id="WP_078816225.1">
    <property type="nucleotide sequence ID" value="NZ_FUYE01000038.1"/>
</dbReference>
<dbReference type="AlphaFoldDB" id="A0A1T4Z644"/>
<dbReference type="EMBL" id="FUYE01000038">
    <property type="protein sequence ID" value="SKB09338.1"/>
    <property type="molecule type" value="Genomic_DNA"/>
</dbReference>
<evidence type="ECO:0000313" key="2">
    <source>
        <dbReference type="EMBL" id="SKB09338.1"/>
    </source>
</evidence>
<accession>A0A1T4Z644</accession>